<dbReference type="InParanoid" id="A0A6M4H3L5"/>
<dbReference type="Pfam" id="PF04752">
    <property type="entry name" value="ChaC"/>
    <property type="match status" value="1"/>
</dbReference>
<dbReference type="AlphaFoldDB" id="A0A6M4H3L5"/>
<dbReference type="GO" id="GO:0006751">
    <property type="term" value="P:glutathione catabolic process"/>
    <property type="evidence" value="ECO:0007669"/>
    <property type="project" value="InterPro"/>
</dbReference>
<gene>
    <name evidence="4" type="primary">chaC</name>
    <name evidence="4" type="ORF">DSM104440_00909</name>
</gene>
<keyword evidence="5" id="KW-1185">Reference proteome</keyword>
<keyword evidence="2 4" id="KW-0456">Lyase</keyword>
<dbReference type="FunCoup" id="A0A6M4H3L5">
    <property type="interactions" value="322"/>
</dbReference>
<dbReference type="PANTHER" id="PTHR12192:SF2">
    <property type="entry name" value="GLUTATHIONE-SPECIFIC GAMMA-GLUTAMYLCYCLOTRANSFERASE 2"/>
    <property type="match status" value="1"/>
</dbReference>
<evidence type="ECO:0000313" key="5">
    <source>
        <dbReference type="Proteomes" id="UP000503096"/>
    </source>
</evidence>
<dbReference type="Proteomes" id="UP000503096">
    <property type="component" value="Chromosome"/>
</dbReference>
<dbReference type="PANTHER" id="PTHR12192">
    <property type="entry name" value="CATION TRANSPORT PROTEIN CHAC-RELATED"/>
    <property type="match status" value="1"/>
</dbReference>
<reference evidence="4 5" key="1">
    <citation type="submission" date="2020-04" db="EMBL/GenBank/DDBJ databases">
        <title>Usitatibacter rugosus gen. nov., sp. nov. and Usitatibacter palustris sp. nov., novel members of Usitatibacteraceae fam. nov. within the order Nitrosomonadales isolated from soil.</title>
        <authorList>
            <person name="Huber K.J."/>
            <person name="Neumann-Schaal M."/>
            <person name="Geppert A."/>
            <person name="Luckner M."/>
            <person name="Wanner G."/>
            <person name="Overmann J."/>
        </authorList>
    </citation>
    <scope>NUCLEOTIDE SEQUENCE [LARGE SCALE GENOMIC DNA]</scope>
    <source>
        <strain evidence="4 5">Swamp67</strain>
    </source>
</reference>
<evidence type="ECO:0000313" key="4">
    <source>
        <dbReference type="EMBL" id="QJR14116.1"/>
    </source>
</evidence>
<dbReference type="InterPro" id="IPR013024">
    <property type="entry name" value="GGCT-like"/>
</dbReference>
<dbReference type="InterPro" id="IPR036568">
    <property type="entry name" value="GGCT-like_sf"/>
</dbReference>
<feature type="region of interest" description="Disordered" evidence="3">
    <location>
        <begin position="1"/>
        <end position="23"/>
    </location>
</feature>
<evidence type="ECO:0000256" key="3">
    <source>
        <dbReference type="SAM" id="MobiDB-lite"/>
    </source>
</evidence>
<dbReference type="CDD" id="cd06661">
    <property type="entry name" value="GGCT_like"/>
    <property type="match status" value="1"/>
</dbReference>
<accession>A0A6M4H3L5</accession>
<organism evidence="4 5">
    <name type="scientific">Usitatibacter palustris</name>
    <dbReference type="NCBI Taxonomy" id="2732487"/>
    <lineage>
        <taxon>Bacteria</taxon>
        <taxon>Pseudomonadati</taxon>
        <taxon>Pseudomonadota</taxon>
        <taxon>Betaproteobacteria</taxon>
        <taxon>Nitrosomonadales</taxon>
        <taxon>Usitatibacteraceae</taxon>
        <taxon>Usitatibacter</taxon>
    </lineage>
</organism>
<dbReference type="GO" id="GO:0005737">
    <property type="term" value="C:cytoplasm"/>
    <property type="evidence" value="ECO:0007669"/>
    <property type="project" value="TreeGrafter"/>
</dbReference>
<evidence type="ECO:0000256" key="1">
    <source>
        <dbReference type="ARBA" id="ARBA00012344"/>
    </source>
</evidence>
<dbReference type="RefSeq" id="WP_212758205.1">
    <property type="nucleotide sequence ID" value="NZ_CP053073.1"/>
</dbReference>
<dbReference type="SUPFAM" id="SSF110857">
    <property type="entry name" value="Gamma-glutamyl cyclotransferase-like"/>
    <property type="match status" value="1"/>
</dbReference>
<sequence>MANSPSRPLNAPHGGYAPPPEAATPLTPTELLASLRAALEPWTPGTPFWIFAYGSLMWNPSFSFDARHVATVRGYHRSFRVWSRINRGTPENPGLVLTLECGGSCRGLIYRIAPDRVQEEMGRIWKREMNYGSYRPKWLNCSVGDETIRALVFTVNRTCTGYSGAIPEDIMVQALASAAGRYGPAHDYLFKTTETLRAHGIRDARVEHLAGLVRAKMGTA</sequence>
<dbReference type="GO" id="GO:0061928">
    <property type="term" value="F:glutathione specific gamma-glutamylcyclotransferase activity"/>
    <property type="evidence" value="ECO:0007669"/>
    <property type="project" value="UniProtKB-EC"/>
</dbReference>
<keyword evidence="4" id="KW-0808">Transferase</keyword>
<dbReference type="Gene3D" id="3.10.490.10">
    <property type="entry name" value="Gamma-glutamyl cyclotransferase-like"/>
    <property type="match status" value="1"/>
</dbReference>
<name>A0A6M4H3L5_9PROT</name>
<dbReference type="GO" id="GO:0016740">
    <property type="term" value="F:transferase activity"/>
    <property type="evidence" value="ECO:0007669"/>
    <property type="project" value="UniProtKB-KW"/>
</dbReference>
<evidence type="ECO:0000256" key="2">
    <source>
        <dbReference type="ARBA" id="ARBA00023239"/>
    </source>
</evidence>
<proteinExistence type="predicted"/>
<dbReference type="EMBL" id="CP053073">
    <property type="protein sequence ID" value="QJR14116.1"/>
    <property type="molecule type" value="Genomic_DNA"/>
</dbReference>
<dbReference type="EC" id="4.3.2.7" evidence="1"/>
<dbReference type="KEGG" id="upl:DSM104440_00909"/>
<dbReference type="InterPro" id="IPR006840">
    <property type="entry name" value="ChaC"/>
</dbReference>
<protein>
    <recommendedName>
        <fullName evidence="1">glutathione-specific gamma-glutamylcyclotransferase</fullName>
        <ecNumber evidence="1">4.3.2.7</ecNumber>
    </recommendedName>
</protein>